<evidence type="ECO:0000313" key="2">
    <source>
        <dbReference type="EMBL" id="SUI80066.1"/>
    </source>
</evidence>
<feature type="chain" id="PRO_5016689330" evidence="1">
    <location>
        <begin position="23"/>
        <end position="51"/>
    </location>
</feature>
<reference evidence="2 3" key="1">
    <citation type="submission" date="2018-06" db="EMBL/GenBank/DDBJ databases">
        <authorList>
            <consortium name="Pathogen Informatics"/>
            <person name="Doyle S."/>
        </authorList>
    </citation>
    <scope>NUCLEOTIDE SEQUENCE [LARGE SCALE GENOMIC DNA]</scope>
    <source>
        <strain evidence="2 3">NCTC11544</strain>
    </source>
</reference>
<gene>
    <name evidence="2" type="primary">argT_2</name>
    <name evidence="2" type="ORF">NCTC11544_04084</name>
</gene>
<accession>A0A380AFR6</accession>
<feature type="signal peptide" evidence="1">
    <location>
        <begin position="1"/>
        <end position="22"/>
    </location>
</feature>
<protein>
    <submittedName>
        <fullName evidence="2">Lysine-arginine-ornithine-binding periplasmic protein</fullName>
    </submittedName>
</protein>
<dbReference type="Proteomes" id="UP000255529">
    <property type="component" value="Unassembled WGS sequence"/>
</dbReference>
<evidence type="ECO:0000256" key="1">
    <source>
        <dbReference type="SAM" id="SignalP"/>
    </source>
</evidence>
<organism evidence="2 3">
    <name type="scientific">Serratia quinivorans</name>
    <dbReference type="NCBI Taxonomy" id="137545"/>
    <lineage>
        <taxon>Bacteria</taxon>
        <taxon>Pseudomonadati</taxon>
        <taxon>Pseudomonadota</taxon>
        <taxon>Gammaproteobacteria</taxon>
        <taxon>Enterobacterales</taxon>
        <taxon>Yersiniaceae</taxon>
        <taxon>Serratia</taxon>
    </lineage>
</organism>
<keyword evidence="1" id="KW-0732">Signal</keyword>
<dbReference type="EMBL" id="UGYN01000002">
    <property type="protein sequence ID" value="SUI80066.1"/>
    <property type="molecule type" value="Genomic_DNA"/>
</dbReference>
<evidence type="ECO:0000313" key="3">
    <source>
        <dbReference type="Proteomes" id="UP000255529"/>
    </source>
</evidence>
<dbReference type="AlphaFoldDB" id="A0A380AFR6"/>
<name>A0A380AFR6_9GAMM</name>
<proteinExistence type="predicted"/>
<sequence>MKKLVKVLPLVLALSAASSAFAAVPSTLKIGTDPTYAPFESKKCQGRVGRF</sequence>